<dbReference type="PRINTS" id="PR00742">
    <property type="entry name" value="GLHYDRLASE35"/>
</dbReference>
<keyword evidence="3" id="KW-0326">Glycosidase</keyword>
<sequence length="728" mass="80737">MVQQELVCAAHLPPGRRPGLGVSGTQDSCAGLPTPGPLSSKAGPLLAATPSRPGALTSVHPVCLECRPSCSFTRPLCPCSVVQALLRPSHVSERLVGLQVRDSNFTLGNTPFLILSGTIHYFRVPRNYWKDSLLKLKACGFNTVTTHVPWNLHEPRRGQFQFSGNLDLVAFISLASEVDLWVILCVGPYVGSDLDLGGLPSWLLKDSHMKLRTTYKGFTAAVNHYFDDLIPRIREFQFQEEGPVIAMQMENEYGSYNLDKRYMPYIKNVSAPSFPPSLHTFLTLLIPGLECVDALPPQGTSPVMMMVYTARSLDGWGTSRNTLDLQMLMKGVREMLQLRFSLNFYMFHGGTNFGFMGGAAFPGYRLPMVTSYDYGALLTEDGDYTPEYLVFQELFCPDAGTRPALQRALGYGHWSWFPLPSLQQPVRSTEPLSMEQLSVNQGSGQSAGYILYETVITRGGVLNSDGHVKDRGQVFLDDKYIGVLDDMHQKLTLPNDRYKEFLMLRILVENQGRLASGTSMNQERKGLTGNIYLNGSPLRKFKIYSLEMQNKFIQRKLPNIWKPSFLHTEGPAFFLALLRVGSQPTDTFVSLQGWTKGVVFINGQNLGRYWNLGPQETLYVPGPWLKPGLNEIIVFEEFKSTLLIYFTNTSQLGKQLPPHKRLRQLSASRGVCARFPVRSHCTHPSTSPAGLSEVPTAVSAVSPAAMPPGPFLAVTGRGPARPSQDGLS</sequence>
<proteinExistence type="inferred from homology"/>
<evidence type="ECO:0000259" key="7">
    <source>
        <dbReference type="Pfam" id="PF21317"/>
    </source>
</evidence>
<evidence type="ECO:0000313" key="9">
    <source>
        <dbReference type="Ensembl" id="ENSMMSP00000012214.1"/>
    </source>
</evidence>
<dbReference type="GO" id="GO:0004553">
    <property type="term" value="F:hydrolase activity, hydrolyzing O-glycosyl compounds"/>
    <property type="evidence" value="ECO:0007669"/>
    <property type="project" value="InterPro"/>
</dbReference>
<dbReference type="Pfam" id="PF01301">
    <property type="entry name" value="Glyco_hydro_35"/>
    <property type="match status" value="2"/>
</dbReference>
<evidence type="ECO:0000256" key="1">
    <source>
        <dbReference type="ARBA" id="ARBA00009809"/>
    </source>
</evidence>
<dbReference type="AlphaFoldDB" id="A0A8C6D7K4"/>
<feature type="domain" description="Beta-galactosidase galactose-binding" evidence="8">
    <location>
        <begin position="571"/>
        <end position="630"/>
    </location>
</feature>
<evidence type="ECO:0000256" key="3">
    <source>
        <dbReference type="ARBA" id="ARBA00023295"/>
    </source>
</evidence>
<evidence type="ECO:0008006" key="11">
    <source>
        <dbReference type="Google" id="ProtNLM"/>
    </source>
</evidence>
<dbReference type="InterPro" id="IPR008979">
    <property type="entry name" value="Galactose-bd-like_sf"/>
</dbReference>
<name>A0A8C6D7K4_MOSMO</name>
<protein>
    <recommendedName>
        <fullName evidence="11">Beta-galactosidase</fullName>
    </recommendedName>
</protein>
<dbReference type="Ensembl" id="ENSMMST00000013500.1">
    <property type="protein sequence ID" value="ENSMMSP00000012214.1"/>
    <property type="gene ID" value="ENSMMSG00000009276.1"/>
</dbReference>
<dbReference type="InterPro" id="IPR048912">
    <property type="entry name" value="BetaGal1-like_ABD1"/>
</dbReference>
<dbReference type="InterPro" id="IPR031330">
    <property type="entry name" value="Gly_Hdrlase_35_cat"/>
</dbReference>
<keyword evidence="10" id="KW-1185">Reference proteome</keyword>
<dbReference type="Gene3D" id="2.60.120.260">
    <property type="entry name" value="Galactose-binding domain-like"/>
    <property type="match status" value="2"/>
</dbReference>
<evidence type="ECO:0000256" key="4">
    <source>
        <dbReference type="RuleBase" id="RU003679"/>
    </source>
</evidence>
<dbReference type="Pfam" id="PF21467">
    <property type="entry name" value="BetaGal_gal-bd"/>
    <property type="match status" value="1"/>
</dbReference>
<evidence type="ECO:0000259" key="6">
    <source>
        <dbReference type="Pfam" id="PF01301"/>
    </source>
</evidence>
<dbReference type="SUPFAM" id="SSF51445">
    <property type="entry name" value="(Trans)glycosidases"/>
    <property type="match status" value="1"/>
</dbReference>
<evidence type="ECO:0000313" key="10">
    <source>
        <dbReference type="Proteomes" id="UP000694544"/>
    </source>
</evidence>
<organism evidence="9 10">
    <name type="scientific">Moschus moschiferus</name>
    <name type="common">Siberian musk deer</name>
    <name type="synonym">Moschus sibiricus</name>
    <dbReference type="NCBI Taxonomy" id="68415"/>
    <lineage>
        <taxon>Eukaryota</taxon>
        <taxon>Metazoa</taxon>
        <taxon>Chordata</taxon>
        <taxon>Craniata</taxon>
        <taxon>Vertebrata</taxon>
        <taxon>Euteleostomi</taxon>
        <taxon>Mammalia</taxon>
        <taxon>Eutheria</taxon>
        <taxon>Laurasiatheria</taxon>
        <taxon>Artiodactyla</taxon>
        <taxon>Ruminantia</taxon>
        <taxon>Pecora</taxon>
        <taxon>Moschidae</taxon>
        <taxon>Moschus</taxon>
    </lineage>
</organism>
<dbReference type="Pfam" id="PF21317">
    <property type="entry name" value="BetaGal_ABD_1"/>
    <property type="match status" value="1"/>
</dbReference>
<evidence type="ECO:0000256" key="2">
    <source>
        <dbReference type="ARBA" id="ARBA00022801"/>
    </source>
</evidence>
<comment type="similarity">
    <text evidence="1 4">Belongs to the glycosyl hydrolase 35 family.</text>
</comment>
<reference evidence="9" key="1">
    <citation type="submission" date="2025-08" db="UniProtKB">
        <authorList>
            <consortium name="Ensembl"/>
        </authorList>
    </citation>
    <scope>IDENTIFICATION</scope>
</reference>
<feature type="domain" description="Beta-galactosidase 1-like first all-beta" evidence="7">
    <location>
        <begin position="431"/>
        <end position="547"/>
    </location>
</feature>
<feature type="region of interest" description="Disordered" evidence="5">
    <location>
        <begin position="709"/>
        <end position="728"/>
    </location>
</feature>
<reference evidence="9" key="2">
    <citation type="submission" date="2025-09" db="UniProtKB">
        <authorList>
            <consortium name="Ensembl"/>
        </authorList>
    </citation>
    <scope>IDENTIFICATION</scope>
</reference>
<dbReference type="GeneTree" id="ENSGT00950000182942"/>
<dbReference type="PANTHER" id="PTHR23421">
    <property type="entry name" value="BETA-GALACTOSIDASE RELATED"/>
    <property type="match status" value="1"/>
</dbReference>
<feature type="domain" description="Glycoside hydrolase 35 catalytic" evidence="6">
    <location>
        <begin position="298"/>
        <end position="394"/>
    </location>
</feature>
<dbReference type="SUPFAM" id="SSF49785">
    <property type="entry name" value="Galactose-binding domain-like"/>
    <property type="match status" value="1"/>
</dbReference>
<keyword evidence="2" id="KW-0378">Hydrolase</keyword>
<dbReference type="Gene3D" id="3.20.20.80">
    <property type="entry name" value="Glycosidases"/>
    <property type="match status" value="1"/>
</dbReference>
<dbReference type="FunFam" id="2.60.120.260:FF:000049">
    <property type="entry name" value="Beta-galactosidase"/>
    <property type="match status" value="1"/>
</dbReference>
<evidence type="ECO:0000256" key="5">
    <source>
        <dbReference type="SAM" id="MobiDB-lite"/>
    </source>
</evidence>
<evidence type="ECO:0000259" key="8">
    <source>
        <dbReference type="Pfam" id="PF21467"/>
    </source>
</evidence>
<dbReference type="GO" id="GO:0005975">
    <property type="term" value="P:carbohydrate metabolic process"/>
    <property type="evidence" value="ECO:0007669"/>
    <property type="project" value="InterPro"/>
</dbReference>
<dbReference type="Proteomes" id="UP000694544">
    <property type="component" value="Unplaced"/>
</dbReference>
<dbReference type="InterPro" id="IPR001944">
    <property type="entry name" value="Glycoside_Hdrlase_35"/>
</dbReference>
<feature type="domain" description="Glycoside hydrolase 35 catalytic" evidence="6">
    <location>
        <begin position="105"/>
        <end position="268"/>
    </location>
</feature>
<dbReference type="InterPro" id="IPR017853">
    <property type="entry name" value="GH"/>
</dbReference>
<accession>A0A8C6D7K4</accession>
<dbReference type="InterPro" id="IPR048913">
    <property type="entry name" value="BetaGal_gal-bd"/>
</dbReference>